<dbReference type="EMBL" id="AUZY01000487">
    <property type="protein sequence ID" value="EQD78567.1"/>
    <property type="molecule type" value="Genomic_DNA"/>
</dbReference>
<dbReference type="InterPro" id="IPR017900">
    <property type="entry name" value="4Fe4S_Fe_S_CS"/>
</dbReference>
<keyword evidence="4" id="KW-0411">Iron-sulfur</keyword>
<evidence type="ECO:0000259" key="5">
    <source>
        <dbReference type="PROSITE" id="PS51379"/>
    </source>
</evidence>
<dbReference type="InterPro" id="IPR038465">
    <property type="entry name" value="APS_reduc_Bsu_C_sf"/>
</dbReference>
<dbReference type="Gene3D" id="6.20.260.10">
    <property type="entry name" value="Adenylylsulphate reductase, beta subunit, C-terminal domain"/>
    <property type="match status" value="1"/>
</dbReference>
<comment type="caution">
    <text evidence="6">The sequence shown here is derived from an EMBL/GenBank/DDBJ whole genome shotgun (WGS) entry which is preliminary data.</text>
</comment>
<dbReference type="GO" id="GO:0046872">
    <property type="term" value="F:metal ion binding"/>
    <property type="evidence" value="ECO:0007669"/>
    <property type="project" value="UniProtKB-KW"/>
</dbReference>
<proteinExistence type="predicted"/>
<keyword evidence="2" id="KW-0479">Metal-binding</keyword>
<reference evidence="6" key="2">
    <citation type="journal article" date="2014" name="ISME J.">
        <title>Microbial stratification in low pH oxic and suboxic macroscopic growths along an acid mine drainage.</title>
        <authorList>
            <person name="Mendez-Garcia C."/>
            <person name="Mesa V."/>
            <person name="Sprenger R.R."/>
            <person name="Richter M."/>
            <person name="Diez M.S."/>
            <person name="Solano J."/>
            <person name="Bargiela R."/>
            <person name="Golyshina O.V."/>
            <person name="Manteca A."/>
            <person name="Ramos J.L."/>
            <person name="Gallego J.R."/>
            <person name="Llorente I."/>
            <person name="Martins Dos Santos V.A."/>
            <person name="Jensen O.N."/>
            <person name="Pelaez A.I."/>
            <person name="Sanchez J."/>
            <person name="Ferrer M."/>
        </authorList>
    </citation>
    <scope>NUCLEOTIDE SEQUENCE</scope>
</reference>
<accession>T1C8T8</accession>
<dbReference type="InterPro" id="IPR017896">
    <property type="entry name" value="4Fe4S_Fe-S-bd"/>
</dbReference>
<evidence type="ECO:0000256" key="1">
    <source>
        <dbReference type="ARBA" id="ARBA00022485"/>
    </source>
</evidence>
<dbReference type="SUPFAM" id="SSF54862">
    <property type="entry name" value="4Fe-4S ferredoxins"/>
    <property type="match status" value="1"/>
</dbReference>
<dbReference type="GO" id="GO:0051539">
    <property type="term" value="F:4 iron, 4 sulfur cluster binding"/>
    <property type="evidence" value="ECO:0007669"/>
    <property type="project" value="UniProtKB-KW"/>
</dbReference>
<reference evidence="6" key="1">
    <citation type="submission" date="2013-08" db="EMBL/GenBank/DDBJ databases">
        <authorList>
            <person name="Mendez C."/>
            <person name="Richter M."/>
            <person name="Ferrer M."/>
            <person name="Sanchez J."/>
        </authorList>
    </citation>
    <scope>NUCLEOTIDE SEQUENCE</scope>
</reference>
<dbReference type="PROSITE" id="PS00198">
    <property type="entry name" value="4FE4S_FER_1"/>
    <property type="match status" value="2"/>
</dbReference>
<evidence type="ECO:0000256" key="3">
    <source>
        <dbReference type="ARBA" id="ARBA00023004"/>
    </source>
</evidence>
<dbReference type="InterPro" id="IPR011802">
    <property type="entry name" value="AprB"/>
</dbReference>
<organism evidence="6">
    <name type="scientific">mine drainage metagenome</name>
    <dbReference type="NCBI Taxonomy" id="410659"/>
    <lineage>
        <taxon>unclassified sequences</taxon>
        <taxon>metagenomes</taxon>
        <taxon>ecological metagenomes</taxon>
    </lineage>
</organism>
<dbReference type="PANTHER" id="PTHR43687:SF1">
    <property type="entry name" value="FERREDOXIN III"/>
    <property type="match status" value="1"/>
</dbReference>
<name>T1C8T8_9ZZZZ</name>
<dbReference type="PANTHER" id="PTHR43687">
    <property type="entry name" value="ADENYLYLSULFATE REDUCTASE, BETA SUBUNIT"/>
    <property type="match status" value="1"/>
</dbReference>
<keyword evidence="1" id="KW-0004">4Fe-4S</keyword>
<dbReference type="Pfam" id="PF12838">
    <property type="entry name" value="Fer4_7"/>
    <property type="match status" value="1"/>
</dbReference>
<dbReference type="PROSITE" id="PS51379">
    <property type="entry name" value="4FE4S_FER_2"/>
    <property type="match status" value="2"/>
</dbReference>
<feature type="domain" description="4Fe-4S ferredoxin-type" evidence="5">
    <location>
        <begin position="33"/>
        <end position="62"/>
    </location>
</feature>
<feature type="domain" description="4Fe-4S ferredoxin-type" evidence="5">
    <location>
        <begin position="1"/>
        <end position="30"/>
    </location>
</feature>
<dbReference type="AlphaFoldDB" id="T1C8T8"/>
<sequence length="150" mass="16500">MPTYVLTSKCKGCMECVRICPSDIMHIDPGQGRAYNIEPPMCWECFACVKACPEAAIEVRGYADFAPLHHRVVPTRTTDRIEWNIVMRSGSTKQFVFPIRTTPWGSIPPPAGDVPPPSPEALRSELLSFEPDYLAVESLPTLARPPSGGA</sequence>
<protein>
    <submittedName>
        <fullName evidence="6">Adenylylsulfate reductase, beta subunit</fullName>
    </submittedName>
</protein>
<evidence type="ECO:0000313" key="6">
    <source>
        <dbReference type="EMBL" id="EQD78567.1"/>
    </source>
</evidence>
<gene>
    <name evidence="6" type="ORF">B1B_00650</name>
</gene>
<dbReference type="InterPro" id="IPR050572">
    <property type="entry name" value="Fe-S_Ferredoxin"/>
</dbReference>
<dbReference type="NCBIfam" id="TIGR02060">
    <property type="entry name" value="aprB"/>
    <property type="match status" value="1"/>
</dbReference>
<keyword evidence="3" id="KW-0408">Iron</keyword>
<dbReference type="Pfam" id="PF12139">
    <property type="entry name" value="APS-reductase_C"/>
    <property type="match status" value="1"/>
</dbReference>
<evidence type="ECO:0000256" key="2">
    <source>
        <dbReference type="ARBA" id="ARBA00022723"/>
    </source>
</evidence>
<dbReference type="Gene3D" id="3.30.70.20">
    <property type="match status" value="1"/>
</dbReference>
<evidence type="ECO:0000256" key="4">
    <source>
        <dbReference type="ARBA" id="ARBA00023014"/>
    </source>
</evidence>
<dbReference type="InterPro" id="IPR022738">
    <property type="entry name" value="AprB_C"/>
</dbReference>